<dbReference type="GO" id="GO:0061630">
    <property type="term" value="F:ubiquitin protein ligase activity"/>
    <property type="evidence" value="ECO:0007669"/>
    <property type="project" value="TreeGrafter"/>
</dbReference>
<dbReference type="PANTHER" id="PTHR22696:SF1">
    <property type="entry name" value="E3 UBIQUITIN-PROTEIN LIGASE RNF26"/>
    <property type="match status" value="1"/>
</dbReference>
<proteinExistence type="predicted"/>
<feature type="compositionally biased region" description="Low complexity" evidence="3">
    <location>
        <begin position="421"/>
        <end position="434"/>
    </location>
</feature>
<feature type="domain" description="RING-type" evidence="4">
    <location>
        <begin position="626"/>
        <end position="668"/>
    </location>
</feature>
<feature type="compositionally biased region" description="Gly residues" evidence="3">
    <location>
        <begin position="435"/>
        <end position="458"/>
    </location>
</feature>
<feature type="region of interest" description="Disordered" evidence="3">
    <location>
        <begin position="340"/>
        <end position="580"/>
    </location>
</feature>
<keyword evidence="1" id="KW-0479">Metal-binding</keyword>
<feature type="compositionally biased region" description="Basic and acidic residues" evidence="3">
    <location>
        <begin position="568"/>
        <end position="580"/>
    </location>
</feature>
<gene>
    <name evidence="5" type="ORF">Vbra_3046</name>
</gene>
<keyword evidence="1" id="KW-0862">Zinc</keyword>
<reference evidence="5 6" key="1">
    <citation type="submission" date="2014-11" db="EMBL/GenBank/DDBJ databases">
        <authorList>
            <person name="Zhu J."/>
            <person name="Qi W."/>
            <person name="Song R."/>
        </authorList>
    </citation>
    <scope>NUCLEOTIDE SEQUENCE [LARGE SCALE GENOMIC DNA]</scope>
</reference>
<dbReference type="GO" id="GO:0016567">
    <property type="term" value="P:protein ubiquitination"/>
    <property type="evidence" value="ECO:0007669"/>
    <property type="project" value="TreeGrafter"/>
</dbReference>
<dbReference type="VEuPathDB" id="CryptoDB:Vbra_3046"/>
<feature type="coiled-coil region" evidence="2">
    <location>
        <begin position="586"/>
        <end position="627"/>
    </location>
</feature>
<evidence type="ECO:0000259" key="4">
    <source>
        <dbReference type="PROSITE" id="PS50089"/>
    </source>
</evidence>
<dbReference type="PhylomeDB" id="A0A0G4F650"/>
<keyword evidence="2" id="KW-0175">Coiled coil</keyword>
<evidence type="ECO:0000313" key="6">
    <source>
        <dbReference type="Proteomes" id="UP000041254"/>
    </source>
</evidence>
<dbReference type="InterPro" id="IPR001841">
    <property type="entry name" value="Znf_RING"/>
</dbReference>
<dbReference type="GO" id="GO:0008270">
    <property type="term" value="F:zinc ion binding"/>
    <property type="evidence" value="ECO:0007669"/>
    <property type="project" value="UniProtKB-KW"/>
</dbReference>
<dbReference type="SUPFAM" id="SSF57850">
    <property type="entry name" value="RING/U-box"/>
    <property type="match status" value="1"/>
</dbReference>
<dbReference type="PROSITE" id="PS50089">
    <property type="entry name" value="ZF_RING_2"/>
    <property type="match status" value="1"/>
</dbReference>
<evidence type="ECO:0000256" key="2">
    <source>
        <dbReference type="SAM" id="Coils"/>
    </source>
</evidence>
<accession>A0A0G4F650</accession>
<sequence>MTEKMGSYDIDDIDASIAALSSPEELPEDVFDSSLRVVGAEAGSVALVALAQAEVPPELSGLRNKRLVGRVFRAFTDMTHETRQKMATLVLNLLCTHSMFPFTREAISSLGDSPQTSISSLCAVLSEVDEDLTTGVAFALLQGIMARGRREGNAADYRDFLVQHHPEILKRAASSVDGIVDGRRGSAKALTFIGAMYAPREAGFAFPPAPMPTFLWVSLFSTAVRIMTHERREIRDMMLTTGDAEMSPAVLIQLLVREHIHYVTHIDPESPAERLMRVPKALEHEAVKTMRAAGQQPKGRRKGHQQQQIALLELFDEIESAANERADALLAAELGISDTQQKGKDTNTNTSSKGGKKKSKAKKGGEGANSTKQAASSSSGGGTIDTPEDHSEPHEENMKEHRHGHLPGPPSPSPLSPPRPSCSSSAPMPSAVSGGPSGSVRGGGGRQQGVGDGGGEGDGFVTVGRSKRGTRGGNRAPQGGHAQQQQTDKADKPNDSSSVFPCSSSSESTRPSSSHSSVCGGLSNAPPQPPARPSPTRAPTSSFASDEGGSALLAARGGSSSSTLQMAVDKEGRGGQERCGEDISELEALRQQLEAMRMQNEAILKEKEDIKRENDRLQEERESTECDICMAEKKNTVLIPCRHFCLCGGCAAALMRRPVGQRLCTRCRQAITATKHVYL</sequence>
<dbReference type="PANTHER" id="PTHR22696">
    <property type="entry name" value="E3 UBIQUITIN-PROTEIN LIGASE RNF26"/>
    <property type="match status" value="1"/>
</dbReference>
<feature type="compositionally biased region" description="Basic and acidic residues" evidence="3">
    <location>
        <begin position="387"/>
        <end position="399"/>
    </location>
</feature>
<name>A0A0G4F650_VITBC</name>
<dbReference type="GO" id="GO:0006511">
    <property type="term" value="P:ubiquitin-dependent protein catabolic process"/>
    <property type="evidence" value="ECO:0007669"/>
    <property type="project" value="TreeGrafter"/>
</dbReference>
<dbReference type="Pfam" id="PF13920">
    <property type="entry name" value="zf-C3HC4_3"/>
    <property type="match status" value="1"/>
</dbReference>
<dbReference type="AlphaFoldDB" id="A0A0G4F650"/>
<feature type="compositionally biased region" description="Pro residues" evidence="3">
    <location>
        <begin position="407"/>
        <end position="420"/>
    </location>
</feature>
<feature type="compositionally biased region" description="Polar residues" evidence="3">
    <location>
        <begin position="369"/>
        <end position="378"/>
    </location>
</feature>
<keyword evidence="6" id="KW-1185">Reference proteome</keyword>
<dbReference type="Gene3D" id="3.30.40.10">
    <property type="entry name" value="Zinc/RING finger domain, C3HC4 (zinc finger)"/>
    <property type="match status" value="1"/>
</dbReference>
<feature type="compositionally biased region" description="Low complexity" evidence="3">
    <location>
        <begin position="496"/>
        <end position="517"/>
    </location>
</feature>
<dbReference type="Proteomes" id="UP000041254">
    <property type="component" value="Unassembled WGS sequence"/>
</dbReference>
<keyword evidence="1" id="KW-0863">Zinc-finger</keyword>
<dbReference type="InParanoid" id="A0A0G4F650"/>
<dbReference type="OrthoDB" id="10261999at2759"/>
<dbReference type="InterPro" id="IPR013083">
    <property type="entry name" value="Znf_RING/FYVE/PHD"/>
</dbReference>
<evidence type="ECO:0000256" key="3">
    <source>
        <dbReference type="SAM" id="MobiDB-lite"/>
    </source>
</evidence>
<feature type="compositionally biased region" description="Low complexity" evidence="3">
    <location>
        <begin position="534"/>
        <end position="564"/>
    </location>
</feature>
<evidence type="ECO:0000256" key="1">
    <source>
        <dbReference type="PROSITE-ProRule" id="PRU00175"/>
    </source>
</evidence>
<protein>
    <recommendedName>
        <fullName evidence="4">RING-type domain-containing protein</fullName>
    </recommendedName>
</protein>
<evidence type="ECO:0000313" key="5">
    <source>
        <dbReference type="EMBL" id="CEM07863.1"/>
    </source>
</evidence>
<dbReference type="EMBL" id="CDMY01000379">
    <property type="protein sequence ID" value="CEM07863.1"/>
    <property type="molecule type" value="Genomic_DNA"/>
</dbReference>
<organism evidence="5 6">
    <name type="scientific">Vitrella brassicaformis (strain CCMP3155)</name>
    <dbReference type="NCBI Taxonomy" id="1169540"/>
    <lineage>
        <taxon>Eukaryota</taxon>
        <taxon>Sar</taxon>
        <taxon>Alveolata</taxon>
        <taxon>Colpodellida</taxon>
        <taxon>Vitrellaceae</taxon>
        <taxon>Vitrella</taxon>
    </lineage>
</organism>